<feature type="domain" description="Sulfotransferase" evidence="1">
    <location>
        <begin position="9"/>
        <end position="304"/>
    </location>
</feature>
<dbReference type="Pfam" id="PF00685">
    <property type="entry name" value="Sulfotransfer_1"/>
    <property type="match status" value="1"/>
</dbReference>
<organism evidence="2 3">
    <name type="scientific">Christiangramia crocea</name>
    <dbReference type="NCBI Taxonomy" id="2904124"/>
    <lineage>
        <taxon>Bacteria</taxon>
        <taxon>Pseudomonadati</taxon>
        <taxon>Bacteroidota</taxon>
        <taxon>Flavobacteriia</taxon>
        <taxon>Flavobacteriales</taxon>
        <taxon>Flavobacteriaceae</taxon>
        <taxon>Christiangramia</taxon>
    </lineage>
</organism>
<name>A0A9X1UUB8_9FLAO</name>
<evidence type="ECO:0000313" key="2">
    <source>
        <dbReference type="EMBL" id="MCG9970434.1"/>
    </source>
</evidence>
<reference evidence="2" key="1">
    <citation type="submission" date="2021-12" db="EMBL/GenBank/DDBJ databases">
        <title>Description of Gramella crocea sp. nov., a new bacterium isolated from activated sludge.</title>
        <authorList>
            <person name="Zhang X."/>
        </authorList>
    </citation>
    <scope>NUCLEOTIDE SEQUENCE</scope>
    <source>
        <strain evidence="2">YB25</strain>
    </source>
</reference>
<dbReference type="AlphaFoldDB" id="A0A9X1UUB8"/>
<dbReference type="Gene3D" id="3.40.50.300">
    <property type="entry name" value="P-loop containing nucleotide triphosphate hydrolases"/>
    <property type="match status" value="1"/>
</dbReference>
<evidence type="ECO:0000259" key="1">
    <source>
        <dbReference type="Pfam" id="PF00685"/>
    </source>
</evidence>
<dbReference type="RefSeq" id="WP_240095740.1">
    <property type="nucleotide sequence ID" value="NZ_JAJSON010000007.1"/>
</dbReference>
<dbReference type="InterPro" id="IPR000863">
    <property type="entry name" value="Sulfotransferase_dom"/>
</dbReference>
<accession>A0A9X1UUB8</accession>
<proteinExistence type="predicted"/>
<dbReference type="GO" id="GO:0006044">
    <property type="term" value="P:N-acetylglucosamine metabolic process"/>
    <property type="evidence" value="ECO:0007669"/>
    <property type="project" value="TreeGrafter"/>
</dbReference>
<comment type="caution">
    <text evidence="2">The sequence shown here is derived from an EMBL/GenBank/DDBJ whole genome shotgun (WGS) entry which is preliminary data.</text>
</comment>
<protein>
    <submittedName>
        <fullName evidence="2">Sulfotransferase domain-containing protein</fullName>
    </submittedName>
</protein>
<keyword evidence="3" id="KW-1185">Reference proteome</keyword>
<dbReference type="InterPro" id="IPR027417">
    <property type="entry name" value="P-loop_NTPase"/>
</dbReference>
<evidence type="ECO:0000313" key="3">
    <source>
        <dbReference type="Proteomes" id="UP001139344"/>
    </source>
</evidence>
<sequence>MDNKKRTYFLITGMARSGTTLVEKVLNEHPEIMALSQPIPKIYSLFKKEFLLSLNCKDIQYPLNNLFNETRYTRQDFLQFLSNQSIGRNKIFSVLKEMEGWTGQKTDLRESEFLKRKFSEFKLQKIYKDLISHFSLSSQVAAAGSKEIIIEEFTEFFLNHNCKIIIVVRDPRDVFTSINVGKGSEYAGHVRPTLFHLRNWRKSVAIVNTFKDHPNFFFLRYEDFIQDTGICLGKLTNFLGVSDFERDIWNETIKDKDGKEWTGNSSTGKHRGINSSNTGKYLDHLNETTINYIEYICGPEMKALGYKNTVNEDFPVLFQEPFKVVEQNLDQNMSTNPKELGLEKMRRNFLLEEHPSKENIQMFFFSKENFNVLKESYDKT</sequence>
<gene>
    <name evidence="2" type="ORF">LU635_02200</name>
</gene>
<dbReference type="Proteomes" id="UP001139344">
    <property type="component" value="Unassembled WGS sequence"/>
</dbReference>
<dbReference type="InterPro" id="IPR051135">
    <property type="entry name" value="Gal/GlcNAc/GalNAc_ST"/>
</dbReference>
<dbReference type="GO" id="GO:0001517">
    <property type="term" value="F:N-acetylglucosamine 6-O-sulfotransferase activity"/>
    <property type="evidence" value="ECO:0007669"/>
    <property type="project" value="TreeGrafter"/>
</dbReference>
<dbReference type="EMBL" id="JAJSON010000007">
    <property type="protein sequence ID" value="MCG9970434.1"/>
    <property type="molecule type" value="Genomic_DNA"/>
</dbReference>
<dbReference type="PANTHER" id="PTHR10704:SF44">
    <property type="entry name" value="LD35051P-RELATED"/>
    <property type="match status" value="1"/>
</dbReference>
<dbReference type="SUPFAM" id="SSF52540">
    <property type="entry name" value="P-loop containing nucleoside triphosphate hydrolases"/>
    <property type="match status" value="1"/>
</dbReference>
<dbReference type="GO" id="GO:0006790">
    <property type="term" value="P:sulfur compound metabolic process"/>
    <property type="evidence" value="ECO:0007669"/>
    <property type="project" value="TreeGrafter"/>
</dbReference>
<dbReference type="PANTHER" id="PTHR10704">
    <property type="entry name" value="CARBOHYDRATE SULFOTRANSFERASE"/>
    <property type="match status" value="1"/>
</dbReference>